<dbReference type="InterPro" id="IPR000719">
    <property type="entry name" value="Prot_kinase_dom"/>
</dbReference>
<evidence type="ECO:0000256" key="13">
    <source>
        <dbReference type="ARBA" id="ARBA00036943"/>
    </source>
</evidence>
<keyword evidence="8" id="KW-0547">Nucleotide-binding</keyword>
<proteinExistence type="inferred from homology"/>
<dbReference type="PROSITE" id="PS50011">
    <property type="entry name" value="PROTEIN_KINASE_DOM"/>
    <property type="match status" value="1"/>
</dbReference>
<evidence type="ECO:0000256" key="15">
    <source>
        <dbReference type="ARBA" id="ARBA00053709"/>
    </source>
</evidence>
<dbReference type="Gene3D" id="3.30.200.20">
    <property type="entry name" value="Phosphorylase Kinase, domain 1"/>
    <property type="match status" value="2"/>
</dbReference>
<evidence type="ECO:0000256" key="10">
    <source>
        <dbReference type="ARBA" id="ARBA00022840"/>
    </source>
</evidence>
<keyword evidence="10" id="KW-0067">ATP-binding</keyword>
<dbReference type="InterPro" id="IPR020095">
    <property type="entry name" value="PsdUridine_synth_TruA_C"/>
</dbReference>
<evidence type="ECO:0000256" key="12">
    <source>
        <dbReference type="ARBA" id="ARBA00023242"/>
    </source>
</evidence>
<dbReference type="EC" id="5.4.99.12" evidence="17"/>
<evidence type="ECO:0000259" key="26">
    <source>
        <dbReference type="PROSITE" id="PS50011"/>
    </source>
</evidence>
<dbReference type="InterPro" id="IPR008271">
    <property type="entry name" value="Ser/Thr_kinase_AS"/>
</dbReference>
<dbReference type="GO" id="GO:0042594">
    <property type="term" value="P:response to starvation"/>
    <property type="evidence" value="ECO:0007669"/>
    <property type="project" value="TreeGrafter"/>
</dbReference>
<dbReference type="EMBL" id="RJVU01035392">
    <property type="protein sequence ID" value="ROL47471.1"/>
    <property type="molecule type" value="Genomic_DNA"/>
</dbReference>
<dbReference type="InterPro" id="IPR020103">
    <property type="entry name" value="PsdUridine_synth_cat_dom_sf"/>
</dbReference>
<evidence type="ECO:0000256" key="21">
    <source>
        <dbReference type="ARBA" id="ARBA00080849"/>
    </source>
</evidence>
<keyword evidence="7" id="KW-0819">tRNA processing</keyword>
<evidence type="ECO:0000256" key="9">
    <source>
        <dbReference type="ARBA" id="ARBA00022777"/>
    </source>
</evidence>
<dbReference type="GO" id="GO:0005524">
    <property type="term" value="F:ATP binding"/>
    <property type="evidence" value="ECO:0007669"/>
    <property type="project" value="UniProtKB-KW"/>
</dbReference>
<dbReference type="FunFam" id="3.30.70.580:FF:000002">
    <property type="entry name" value="tRNA pseudouridine synthase"/>
    <property type="match status" value="1"/>
</dbReference>
<dbReference type="GO" id="GO:0005829">
    <property type="term" value="C:cytosol"/>
    <property type="evidence" value="ECO:0007669"/>
    <property type="project" value="TreeGrafter"/>
</dbReference>
<dbReference type="GO" id="GO:0048675">
    <property type="term" value="P:axon extension"/>
    <property type="evidence" value="ECO:0007669"/>
    <property type="project" value="TreeGrafter"/>
</dbReference>
<dbReference type="CDD" id="cd02568">
    <property type="entry name" value="PseudoU_synth_PUS1_PUS2"/>
    <property type="match status" value="1"/>
</dbReference>
<keyword evidence="11" id="KW-0413">Isomerase</keyword>
<dbReference type="Pfam" id="PF12063">
    <property type="entry name" value="ATG1-like_MIT1"/>
    <property type="match status" value="1"/>
</dbReference>
<comment type="catalytic activity">
    <reaction evidence="1">
        <text>a uridine in mRNA = a pseudouridine in mRNA</text>
        <dbReference type="Rhea" id="RHEA:56644"/>
        <dbReference type="Rhea" id="RHEA-COMP:14658"/>
        <dbReference type="Rhea" id="RHEA-COMP:14659"/>
        <dbReference type="ChEBI" id="CHEBI:65314"/>
        <dbReference type="ChEBI" id="CHEBI:65315"/>
    </reaction>
</comment>
<evidence type="ECO:0000256" key="4">
    <source>
        <dbReference type="ARBA" id="ARBA00012513"/>
    </source>
</evidence>
<dbReference type="InterPro" id="IPR041708">
    <property type="entry name" value="PUS1/PUS2-like"/>
</dbReference>
<organism evidence="27 28">
    <name type="scientific">Anabarilius grahami</name>
    <name type="common">Kanglang fish</name>
    <name type="synonym">Barilius grahami</name>
    <dbReference type="NCBI Taxonomy" id="495550"/>
    <lineage>
        <taxon>Eukaryota</taxon>
        <taxon>Metazoa</taxon>
        <taxon>Chordata</taxon>
        <taxon>Craniata</taxon>
        <taxon>Vertebrata</taxon>
        <taxon>Euteleostomi</taxon>
        <taxon>Actinopterygii</taxon>
        <taxon>Neopterygii</taxon>
        <taxon>Teleostei</taxon>
        <taxon>Ostariophysi</taxon>
        <taxon>Cypriniformes</taxon>
        <taxon>Xenocyprididae</taxon>
        <taxon>Xenocypridinae</taxon>
        <taxon>Xenocypridinae incertae sedis</taxon>
        <taxon>Anabarilius</taxon>
    </lineage>
</organism>
<feature type="active site" description="Nucleophile" evidence="23">
    <location>
        <position position="981"/>
    </location>
</feature>
<comment type="catalytic activity">
    <reaction evidence="14">
        <text>uridine(38/39/40) in tRNA = pseudouridine(38/39/40) in tRNA</text>
        <dbReference type="Rhea" id="RHEA:22376"/>
        <dbReference type="Rhea" id="RHEA-COMP:10085"/>
        <dbReference type="Rhea" id="RHEA-COMP:10087"/>
        <dbReference type="ChEBI" id="CHEBI:65314"/>
        <dbReference type="ChEBI" id="CHEBI:65315"/>
        <dbReference type="EC" id="5.4.99.12"/>
    </reaction>
</comment>
<evidence type="ECO:0000256" key="7">
    <source>
        <dbReference type="ARBA" id="ARBA00022694"/>
    </source>
</evidence>
<dbReference type="GO" id="GO:0000045">
    <property type="term" value="P:autophagosome assembly"/>
    <property type="evidence" value="ECO:0007669"/>
    <property type="project" value="TreeGrafter"/>
</dbReference>
<accession>A0A3N0YNL1</accession>
<dbReference type="GO" id="GO:0006397">
    <property type="term" value="P:mRNA processing"/>
    <property type="evidence" value="ECO:0007669"/>
    <property type="project" value="UniProtKB-KW"/>
</dbReference>
<dbReference type="GO" id="GO:0034727">
    <property type="term" value="P:piecemeal microautophagy of the nucleus"/>
    <property type="evidence" value="ECO:0007669"/>
    <property type="project" value="TreeGrafter"/>
</dbReference>
<dbReference type="OrthoDB" id="346907at2759"/>
<dbReference type="SMART" id="SM00220">
    <property type="entry name" value="S_TKc"/>
    <property type="match status" value="1"/>
</dbReference>
<dbReference type="InterPro" id="IPR048941">
    <property type="entry name" value="ATG1-like_MIT2"/>
</dbReference>
<dbReference type="FunFam" id="3.30.70.660:FF:000002">
    <property type="entry name" value="tRNA pseudouridine synthase"/>
    <property type="match status" value="1"/>
</dbReference>
<dbReference type="SUPFAM" id="SSF55120">
    <property type="entry name" value="Pseudouridine synthase"/>
    <property type="match status" value="1"/>
</dbReference>
<dbReference type="PROSITE" id="PS00108">
    <property type="entry name" value="PROTEIN_KINASE_ST"/>
    <property type="match status" value="1"/>
</dbReference>
<feature type="binding site" evidence="24">
    <location>
        <position position="1024"/>
    </location>
    <ligand>
        <name>substrate</name>
    </ligand>
</feature>
<keyword evidence="5" id="KW-0507">mRNA processing</keyword>
<dbReference type="GO" id="GO:0003723">
    <property type="term" value="F:RNA binding"/>
    <property type="evidence" value="ECO:0007669"/>
    <property type="project" value="InterPro"/>
</dbReference>
<evidence type="ECO:0000256" key="22">
    <source>
        <dbReference type="ARBA" id="ARBA00081344"/>
    </source>
</evidence>
<dbReference type="Gene3D" id="3.30.70.580">
    <property type="entry name" value="Pseudouridine synthase I, catalytic domain, N-terminal subdomain"/>
    <property type="match status" value="1"/>
</dbReference>
<comment type="function">
    <text evidence="15">Pseudouridylate synthase that catalyzes pseudouridylation of tRNAs and mRNAs. Acts on positions 27/28 in the anticodon stem and also positions 34 and 36 in the anticodon of an intron containing tRNA. Also catalyzes pseudouridylation of mRNAs: mediates pseudouridylation of mRNAs with the consensus sequence 5'-UGUAG-3'. Acts as a regulator of pre-mRNA splicing by mediating pseudouridylation of pre-mRNAs at locations associated with alternatively spliced regions. Pseudouridylation of pre-mRNAs near splice sites directly regulates mRNA splicing and mRNA 3'-end processing. Involved in regulation of nuclear receptor activity through pseudouridylation of SRA1 mRNA.</text>
</comment>
<dbReference type="Pfam" id="PF01416">
    <property type="entry name" value="PseudoU_synth_1"/>
    <property type="match status" value="1"/>
</dbReference>
<comment type="subcellular location">
    <subcellularLocation>
        <location evidence="2">Nucleus</location>
    </subcellularLocation>
</comment>
<dbReference type="PANTHER" id="PTHR24348:SF19">
    <property type="entry name" value="SERINE_THREONINE-PROTEIN KINASE ULK1"/>
    <property type="match status" value="1"/>
</dbReference>
<dbReference type="GO" id="GO:0031119">
    <property type="term" value="P:tRNA pseudouridine synthesis"/>
    <property type="evidence" value="ECO:0007669"/>
    <property type="project" value="InterPro"/>
</dbReference>
<dbReference type="InterPro" id="IPR022708">
    <property type="entry name" value="Atg1-like_tMIT"/>
</dbReference>
<comment type="subunit">
    <text evidence="16">Monomer. Forms a complex with RARG and the SRA1 RNA in the nucleus.</text>
</comment>
<keyword evidence="6" id="KW-0808">Transferase</keyword>
<feature type="domain" description="Protein kinase" evidence="26">
    <location>
        <begin position="1"/>
        <end position="282"/>
    </location>
</feature>
<dbReference type="GO" id="GO:0000422">
    <property type="term" value="P:autophagy of mitochondrion"/>
    <property type="evidence" value="ECO:0007669"/>
    <property type="project" value="TreeGrafter"/>
</dbReference>
<feature type="compositionally biased region" description="Low complexity" evidence="25">
    <location>
        <begin position="298"/>
        <end position="315"/>
    </location>
</feature>
<dbReference type="EC" id="2.7.11.1" evidence="4"/>
<evidence type="ECO:0000256" key="17">
    <source>
        <dbReference type="ARBA" id="ARBA00066509"/>
    </source>
</evidence>
<comment type="catalytic activity">
    <reaction evidence="13">
        <text>a uridine in tRNA = a pseudouridine in tRNA</text>
        <dbReference type="Rhea" id="RHEA:54572"/>
        <dbReference type="Rhea" id="RHEA-COMP:13339"/>
        <dbReference type="Rhea" id="RHEA-COMP:13934"/>
        <dbReference type="ChEBI" id="CHEBI:65314"/>
        <dbReference type="ChEBI" id="CHEBI:65315"/>
    </reaction>
</comment>
<evidence type="ECO:0000256" key="23">
    <source>
        <dbReference type="PIRSR" id="PIRSR641708-1"/>
    </source>
</evidence>
<gene>
    <name evidence="27" type="ORF">DPX16_13186</name>
</gene>
<evidence type="ECO:0000256" key="1">
    <source>
        <dbReference type="ARBA" id="ARBA00001166"/>
    </source>
</evidence>
<evidence type="ECO:0000313" key="27">
    <source>
        <dbReference type="EMBL" id="ROL47471.1"/>
    </source>
</evidence>
<dbReference type="Pfam" id="PF21127">
    <property type="entry name" value="ATG1-like_MIT2"/>
    <property type="match status" value="1"/>
</dbReference>
<evidence type="ECO:0000256" key="2">
    <source>
        <dbReference type="ARBA" id="ARBA00004123"/>
    </source>
</evidence>
<feature type="region of interest" description="Disordered" evidence="25">
    <location>
        <begin position="582"/>
        <end position="618"/>
    </location>
</feature>
<comment type="caution">
    <text evidence="27">The sequence shown here is derived from an EMBL/GenBank/DDBJ whole genome shotgun (WGS) entry which is preliminary data.</text>
</comment>
<feature type="region of interest" description="Disordered" evidence="25">
    <location>
        <begin position="219"/>
        <end position="243"/>
    </location>
</feature>
<name>A0A3N0YNL1_ANAGA</name>
<dbReference type="InterPro" id="IPR020097">
    <property type="entry name" value="PsdUridine_synth_TruA_a/b_dom"/>
</dbReference>
<sequence>METVGKFEFSRKDLIGHGAFAVVFKGRHREELKHENIVALHDFQETASSVYLVMEFSDRLLRVHLYAFSAPHTGKSRDMTMRATPKGTLSEDTIRVFLQQIAGAMRVLQAKGIIHRDLKPQNILLSHPAGRKSHSNNACIKIADFGFARYLQNNMMAATLCGSPMYMAPEVIMSQNYDAKADLWSIGTIVFQCLTGKAPFQQSLAEIQQVRAKALASPTQDSPGYLLKDSGGGGGGSSSKNSSCDTDDFVMVPAHFPSELTCDMPTGKIIQDSLMYSGSSLLASGGQCSQVKTPPRSPSYSSSPGPSGPSEFSGSNYGNYGQSVPIPVPTQIHNYQRMEQNLQFPGQEGSPRSATVQRCGSGSFLACGRTGPSPPQPGSALTSRRLSTGGTKLFQLSPQETKARPQQQGLGTRLNSAPCLLEAAGGCRQKIKKQHSDPVVAPQGNMMPFRTLHSSPRLSELMQRNPLPTILGSPSRAMPPFEFPKPPSSPNMVTFLTHQGLRPAQGEASLSPVYQPEERKGFGRSQSTSRLSDVLLMAAFGGQRGERGSNENLNSDRGIDITAPPGGGGIVVGSGSPARVVFTVGSPPSGGTPPQSSRSRKFSAGSSSSISPVGSLTSRYPQTGIYMDGYEGPSSPRYGFTDPISANLEGAVTFEAPELPEETLMEQEHTETLRRLRFMLDFARCMVDVAEARGGEAAQADLSSTGLLQQQTLVADQISSLSREWSYAEQLVLYMKTAELLSSSIQTAMEGIKQGKLYPSTTVKQVVRRLNDLYKFSVMSCRSLSAQLERFFSRKHKLMDHINSITAERLLFSHTVQMVQTAALDEMFHQGEASVQRYYKALLLMEGLSLLLTEQADILSVSKWWPDPILKSRVFCMSCKMTEDSIKALKRPADDSHAETEHEDKKLKTDQDEKKYPKKKVALLMAYSGKGYYGMQRNAKNSQFRTIEDELVTALIRAGCIPEGHGDDMKKMSFQRCARTDKLWMIENVLDKINAHLPSHIRILGYKRVTGGFNSKNNCDARTYSYMLPTVSFSPKDYNQEDTSFRVNSETLQKVNHLFGLYKGTHNFHNFTSQKGPRDPSAKRYITHMSCGEPFVRQEAEFAVITVRGQSFMMHQIRKMIGLVIAVVKGYVDEGVIERSWGEEKVDIPKAPGLGLVLERVHFDRYNKRFGGDGIHETLEWTEEEEAIAAFKDKHIYPSIVETELLEKSMVNWMATLYIHDFEATAGNQERKVGIVLLDDDEDGNASD</sequence>
<dbReference type="GO" id="GO:0005634">
    <property type="term" value="C:nucleus"/>
    <property type="evidence" value="ECO:0007669"/>
    <property type="project" value="UniProtKB-SubCell"/>
</dbReference>
<dbReference type="GO" id="GO:0004674">
    <property type="term" value="F:protein serine/threonine kinase activity"/>
    <property type="evidence" value="ECO:0007669"/>
    <property type="project" value="UniProtKB-EC"/>
</dbReference>
<keyword evidence="28" id="KW-1185">Reference proteome</keyword>
<feature type="region of interest" description="Disordered" evidence="25">
    <location>
        <begin position="365"/>
        <end position="385"/>
    </location>
</feature>
<evidence type="ECO:0000256" key="14">
    <source>
        <dbReference type="ARBA" id="ARBA00052184"/>
    </source>
</evidence>
<evidence type="ECO:0000256" key="11">
    <source>
        <dbReference type="ARBA" id="ARBA00023235"/>
    </source>
</evidence>
<feature type="compositionally biased region" description="Low complexity" evidence="25">
    <location>
        <begin position="585"/>
        <end position="618"/>
    </location>
</feature>
<dbReference type="Gene3D" id="3.30.70.660">
    <property type="entry name" value="Pseudouridine synthase I, catalytic domain, C-terminal subdomain"/>
    <property type="match status" value="1"/>
</dbReference>
<dbReference type="InterPro" id="IPR011009">
    <property type="entry name" value="Kinase-like_dom_sf"/>
</dbReference>
<dbReference type="GO" id="GO:0160147">
    <property type="term" value="F:tRNA pseudouridine(38-40) synthase activity"/>
    <property type="evidence" value="ECO:0007669"/>
    <property type="project" value="UniProtKB-EC"/>
</dbReference>
<dbReference type="Pfam" id="PF00069">
    <property type="entry name" value="Pkinase"/>
    <property type="match status" value="1"/>
</dbReference>
<evidence type="ECO:0000256" key="6">
    <source>
        <dbReference type="ARBA" id="ARBA00022679"/>
    </source>
</evidence>
<dbReference type="SUPFAM" id="SSF56112">
    <property type="entry name" value="Protein kinase-like (PK-like)"/>
    <property type="match status" value="1"/>
</dbReference>
<dbReference type="Proteomes" id="UP000281406">
    <property type="component" value="Unassembled WGS sequence"/>
</dbReference>
<dbReference type="PANTHER" id="PTHR24348">
    <property type="entry name" value="SERINE/THREONINE-PROTEIN KINASE UNC-51-RELATED"/>
    <property type="match status" value="1"/>
</dbReference>
<dbReference type="GO" id="GO:0034045">
    <property type="term" value="C:phagophore assembly site membrane"/>
    <property type="evidence" value="ECO:0007669"/>
    <property type="project" value="TreeGrafter"/>
</dbReference>
<keyword evidence="12" id="KW-0539">Nucleus</keyword>
<comment type="similarity">
    <text evidence="3">Belongs to the tRNA pseudouridine synthase TruA family.</text>
</comment>
<evidence type="ECO:0000256" key="3">
    <source>
        <dbReference type="ARBA" id="ARBA00009375"/>
    </source>
</evidence>
<reference evidence="27 28" key="1">
    <citation type="submission" date="2018-10" db="EMBL/GenBank/DDBJ databases">
        <title>Genome assembly for a Yunnan-Guizhou Plateau 3E fish, Anabarilius grahami (Regan), and its evolutionary and genetic applications.</title>
        <authorList>
            <person name="Jiang W."/>
        </authorList>
    </citation>
    <scope>NUCLEOTIDE SEQUENCE [LARGE SCALE GENOMIC DNA]</scope>
    <source>
        <strain evidence="27">AG-KIZ</strain>
        <tissue evidence="27">Muscle</tissue>
    </source>
</reference>
<dbReference type="AlphaFoldDB" id="A0A3N0YNL1"/>
<evidence type="ECO:0000313" key="28">
    <source>
        <dbReference type="Proteomes" id="UP000281406"/>
    </source>
</evidence>
<dbReference type="InterPro" id="IPR045269">
    <property type="entry name" value="Atg1-like"/>
</dbReference>
<dbReference type="GO" id="GO:0061709">
    <property type="term" value="P:reticulophagy"/>
    <property type="evidence" value="ECO:0007669"/>
    <property type="project" value="TreeGrafter"/>
</dbReference>
<dbReference type="Gene3D" id="1.10.510.10">
    <property type="entry name" value="Transferase(Phosphotransferase) domain 1"/>
    <property type="match status" value="1"/>
</dbReference>
<feature type="region of interest" description="Disordered" evidence="25">
    <location>
        <begin position="285"/>
        <end position="327"/>
    </location>
</feature>
<evidence type="ECO:0000256" key="19">
    <source>
        <dbReference type="ARBA" id="ARBA00075153"/>
    </source>
</evidence>
<evidence type="ECO:0000256" key="16">
    <source>
        <dbReference type="ARBA" id="ARBA00064589"/>
    </source>
</evidence>
<evidence type="ECO:0000256" key="24">
    <source>
        <dbReference type="PIRSR" id="PIRSR641708-2"/>
    </source>
</evidence>
<feature type="region of interest" description="Disordered" evidence="25">
    <location>
        <begin position="544"/>
        <end position="564"/>
    </location>
</feature>
<evidence type="ECO:0000256" key="25">
    <source>
        <dbReference type="SAM" id="MobiDB-lite"/>
    </source>
</evidence>
<keyword evidence="9 27" id="KW-0418">Kinase</keyword>
<evidence type="ECO:0000256" key="20">
    <source>
        <dbReference type="ARBA" id="ARBA00079087"/>
    </source>
</evidence>
<feature type="region of interest" description="Disordered" evidence="25">
    <location>
        <begin position="890"/>
        <end position="914"/>
    </location>
</feature>
<protein>
    <recommendedName>
        <fullName evidence="18">Pseudouridylate synthase 1 homolog</fullName>
        <ecNumber evidence="4">2.7.11.1</ecNumber>
        <ecNumber evidence="17">5.4.99.12</ecNumber>
    </recommendedName>
    <alternativeName>
        <fullName evidence="19">tRNA pseudouridine synthase 1</fullName>
    </alternativeName>
    <alternativeName>
        <fullName evidence="22">tRNA pseudouridine(38-40) synthase</fullName>
    </alternativeName>
    <alternativeName>
        <fullName evidence="20">tRNA pseudouridylate synthase I</fullName>
    </alternativeName>
    <alternativeName>
        <fullName evidence="21">tRNA-uridine isomerase I</fullName>
    </alternativeName>
</protein>
<dbReference type="GO" id="GO:0005776">
    <property type="term" value="C:autophagosome"/>
    <property type="evidence" value="ECO:0007669"/>
    <property type="project" value="TreeGrafter"/>
</dbReference>
<evidence type="ECO:0000256" key="5">
    <source>
        <dbReference type="ARBA" id="ARBA00022664"/>
    </source>
</evidence>
<evidence type="ECO:0000256" key="8">
    <source>
        <dbReference type="ARBA" id="ARBA00022741"/>
    </source>
</evidence>
<dbReference type="InterPro" id="IPR020094">
    <property type="entry name" value="TruA/RsuA/RluB/E/F_N"/>
</dbReference>
<dbReference type="GO" id="GO:0048671">
    <property type="term" value="P:negative regulation of collateral sprouting"/>
    <property type="evidence" value="ECO:0007669"/>
    <property type="project" value="TreeGrafter"/>
</dbReference>
<evidence type="ECO:0000256" key="18">
    <source>
        <dbReference type="ARBA" id="ARBA00068582"/>
    </source>
</evidence>
<dbReference type="GO" id="GO:0010508">
    <property type="term" value="P:positive regulation of autophagy"/>
    <property type="evidence" value="ECO:0007669"/>
    <property type="project" value="TreeGrafter"/>
</dbReference>